<dbReference type="InterPro" id="IPR020846">
    <property type="entry name" value="MFS_dom"/>
</dbReference>
<evidence type="ECO:0000256" key="1">
    <source>
        <dbReference type="ARBA" id="ARBA00004141"/>
    </source>
</evidence>
<dbReference type="PANTHER" id="PTHR23502:SF26">
    <property type="entry name" value="MAJOR FACILITATOR SUPERFAMILY (MFS) PROFILE DOMAIN-CONTAINING PROTEIN"/>
    <property type="match status" value="1"/>
</dbReference>
<feature type="transmembrane region" description="Helical" evidence="7">
    <location>
        <begin position="391"/>
        <end position="408"/>
    </location>
</feature>
<feature type="transmembrane region" description="Helical" evidence="7">
    <location>
        <begin position="217"/>
        <end position="235"/>
    </location>
</feature>
<feature type="compositionally biased region" description="Polar residues" evidence="6">
    <location>
        <begin position="94"/>
        <end position="109"/>
    </location>
</feature>
<keyword evidence="10" id="KW-1185">Reference proteome</keyword>
<keyword evidence="5 7" id="KW-0472">Membrane</keyword>
<dbReference type="Proteomes" id="UP001243330">
    <property type="component" value="Unassembled WGS sequence"/>
</dbReference>
<feature type="transmembrane region" description="Helical" evidence="7">
    <location>
        <begin position="491"/>
        <end position="511"/>
    </location>
</feature>
<accession>A0AAD9AQ46</accession>
<evidence type="ECO:0000313" key="9">
    <source>
        <dbReference type="EMBL" id="KAK1851968.1"/>
    </source>
</evidence>
<feature type="compositionally biased region" description="Basic and acidic residues" evidence="6">
    <location>
        <begin position="39"/>
        <end position="59"/>
    </location>
</feature>
<evidence type="ECO:0000313" key="10">
    <source>
        <dbReference type="Proteomes" id="UP001243330"/>
    </source>
</evidence>
<feature type="region of interest" description="Disordered" evidence="6">
    <location>
        <begin position="87"/>
        <end position="132"/>
    </location>
</feature>
<feature type="region of interest" description="Disordered" evidence="6">
    <location>
        <begin position="33"/>
        <end position="73"/>
    </location>
</feature>
<evidence type="ECO:0000256" key="7">
    <source>
        <dbReference type="SAM" id="Phobius"/>
    </source>
</evidence>
<feature type="domain" description="Major facilitator superfamily (MFS) profile" evidence="8">
    <location>
        <begin position="148"/>
        <end position="611"/>
    </location>
</feature>
<dbReference type="EMBL" id="JAQOWY010000085">
    <property type="protein sequence ID" value="KAK1851968.1"/>
    <property type="molecule type" value="Genomic_DNA"/>
</dbReference>
<feature type="compositionally biased region" description="Low complexity" evidence="6">
    <location>
        <begin position="61"/>
        <end position="73"/>
    </location>
</feature>
<organism evidence="9 10">
    <name type="scientific">Colletotrichum chrysophilum</name>
    <dbReference type="NCBI Taxonomy" id="1836956"/>
    <lineage>
        <taxon>Eukaryota</taxon>
        <taxon>Fungi</taxon>
        <taxon>Dikarya</taxon>
        <taxon>Ascomycota</taxon>
        <taxon>Pezizomycotina</taxon>
        <taxon>Sordariomycetes</taxon>
        <taxon>Hypocreomycetidae</taxon>
        <taxon>Glomerellales</taxon>
        <taxon>Glomerellaceae</taxon>
        <taxon>Colletotrichum</taxon>
        <taxon>Colletotrichum gloeosporioides species complex</taxon>
    </lineage>
</organism>
<comment type="subcellular location">
    <subcellularLocation>
        <location evidence="1">Membrane</location>
        <topology evidence="1">Multi-pass membrane protein</topology>
    </subcellularLocation>
</comment>
<feature type="transmembrane region" description="Helical" evidence="7">
    <location>
        <begin position="517"/>
        <end position="541"/>
    </location>
</feature>
<feature type="transmembrane region" description="Helical" evidence="7">
    <location>
        <begin position="310"/>
        <end position="329"/>
    </location>
</feature>
<dbReference type="PANTHER" id="PTHR23502">
    <property type="entry name" value="MAJOR FACILITATOR SUPERFAMILY"/>
    <property type="match status" value="1"/>
</dbReference>
<dbReference type="PROSITE" id="PS50850">
    <property type="entry name" value="MFS"/>
    <property type="match status" value="1"/>
</dbReference>
<dbReference type="FunFam" id="1.20.1250.20:FF:000172">
    <property type="entry name" value="MFS multidrug resistance transporter"/>
    <property type="match status" value="1"/>
</dbReference>
<name>A0AAD9AQ46_9PEZI</name>
<dbReference type="GO" id="GO:0022857">
    <property type="term" value="F:transmembrane transporter activity"/>
    <property type="evidence" value="ECO:0007669"/>
    <property type="project" value="InterPro"/>
</dbReference>
<reference evidence="9" key="1">
    <citation type="submission" date="2023-01" db="EMBL/GenBank/DDBJ databases">
        <title>Colletotrichum chrysophilum M932 genome sequence.</title>
        <authorList>
            <person name="Baroncelli R."/>
        </authorList>
    </citation>
    <scope>NUCLEOTIDE SEQUENCE</scope>
    <source>
        <strain evidence="9">M932</strain>
    </source>
</reference>
<sequence length="634" mass="68727">MAAAGSASPRTLQQGIRRSISAAASGGLHLLTSETDLNQGREHDEHISPTRVSVRDRMSLRSRSPGSSSLSDLDPFFDRAMSLPSIRERDSDNDSQFRNPFADTNSVADTQADDARNPFDDSSAEDTLQEQPLEPPYHIFTKRQKWFVIVIIGTAGLFSGLSSNIYFPSLDAISRVGPDLHVSAEMVSLTITSYLIIQGISPLFWGSISDALGRRPIYIASFAVYIISNIGLSFSPNFTILMVFRGLQAAGSASTVSIGNGVIQDISPPAERGEFISFYQASNLEVRNFSIAVGPVLGGLLANFLGFRSIFVFLLILSSVVTIVIIIFLPETMRSIAGNGSLRLGGVYKPLIRLVTKEPDYLEDPEEPLPRKKVTAATFLEPLRLLVQRDILINLIFGGVVYTIWSMVTSSTTGLFKQLFNLNELQIGLAFLPNGFGTIVGSAIAGKLMTRDYKAIEEAYKASHNMEKSEKLTAKNMPADFPIERARLRRLPWVVVIFIASTGAYGVSLNFPAATSLTGWIAVPLTLQFFIAATSNAVFALNQTLVTDLCPGKGASATAINNLVRCGLGAIGVAFIEQFIASTGPGAAFLGLALVMVVVGPLAVVHWYWGQQWRAARIQAKEMTETEKEAGRSG</sequence>
<feature type="transmembrane region" description="Helical" evidence="7">
    <location>
        <begin position="146"/>
        <end position="167"/>
    </location>
</feature>
<evidence type="ECO:0000256" key="3">
    <source>
        <dbReference type="ARBA" id="ARBA00022692"/>
    </source>
</evidence>
<protein>
    <submittedName>
        <fullName evidence="9">Major facilitator superfamily transporter</fullName>
    </submittedName>
</protein>
<dbReference type="InterPro" id="IPR011701">
    <property type="entry name" value="MFS"/>
</dbReference>
<proteinExistence type="predicted"/>
<evidence type="ECO:0000256" key="2">
    <source>
        <dbReference type="ARBA" id="ARBA00022448"/>
    </source>
</evidence>
<dbReference type="Gene3D" id="1.20.1250.20">
    <property type="entry name" value="MFS general substrate transporter like domains"/>
    <property type="match status" value="1"/>
</dbReference>
<keyword evidence="3 7" id="KW-0812">Transmembrane</keyword>
<dbReference type="SUPFAM" id="SSF103473">
    <property type="entry name" value="MFS general substrate transporter"/>
    <property type="match status" value="1"/>
</dbReference>
<dbReference type="GO" id="GO:0005886">
    <property type="term" value="C:plasma membrane"/>
    <property type="evidence" value="ECO:0007669"/>
    <property type="project" value="TreeGrafter"/>
</dbReference>
<keyword evidence="2" id="KW-0813">Transport</keyword>
<gene>
    <name evidence="9" type="ORF">CCHR01_05401</name>
</gene>
<keyword evidence="4 7" id="KW-1133">Transmembrane helix</keyword>
<evidence type="ECO:0000256" key="6">
    <source>
        <dbReference type="SAM" id="MobiDB-lite"/>
    </source>
</evidence>
<evidence type="ECO:0000256" key="5">
    <source>
        <dbReference type="ARBA" id="ARBA00023136"/>
    </source>
</evidence>
<evidence type="ECO:0000256" key="4">
    <source>
        <dbReference type="ARBA" id="ARBA00022989"/>
    </source>
</evidence>
<evidence type="ECO:0000259" key="8">
    <source>
        <dbReference type="PROSITE" id="PS50850"/>
    </source>
</evidence>
<feature type="transmembrane region" description="Helical" evidence="7">
    <location>
        <begin position="562"/>
        <end position="581"/>
    </location>
</feature>
<dbReference type="InterPro" id="IPR036259">
    <property type="entry name" value="MFS_trans_sf"/>
</dbReference>
<feature type="transmembrane region" description="Helical" evidence="7">
    <location>
        <begin position="587"/>
        <end position="609"/>
    </location>
</feature>
<feature type="transmembrane region" description="Helical" evidence="7">
    <location>
        <begin position="428"/>
        <end position="446"/>
    </location>
</feature>
<dbReference type="Gene3D" id="1.20.1720.10">
    <property type="entry name" value="Multidrug resistance protein D"/>
    <property type="match status" value="1"/>
</dbReference>
<dbReference type="AlphaFoldDB" id="A0AAD9AQ46"/>
<comment type="caution">
    <text evidence="9">The sequence shown here is derived from an EMBL/GenBank/DDBJ whole genome shotgun (WGS) entry which is preliminary data.</text>
</comment>
<feature type="transmembrane region" description="Helical" evidence="7">
    <location>
        <begin position="187"/>
        <end position="205"/>
    </location>
</feature>
<dbReference type="Pfam" id="PF07690">
    <property type="entry name" value="MFS_1"/>
    <property type="match status" value="1"/>
</dbReference>